<dbReference type="AlphaFoldDB" id="A0A4V3A0C6"/>
<dbReference type="InterPro" id="IPR058924">
    <property type="entry name" value="AGPR_dimerisation_dom"/>
</dbReference>
<keyword evidence="5" id="KW-0963">Cytoplasm</keyword>
<dbReference type="OrthoDB" id="9801289at2"/>
<comment type="catalytic activity">
    <reaction evidence="5">
        <text>N-acetyl-L-glutamate 5-semialdehyde + phosphate + NADP(+) = N-acetyl-L-glutamyl 5-phosphate + NADPH + H(+)</text>
        <dbReference type="Rhea" id="RHEA:21588"/>
        <dbReference type="ChEBI" id="CHEBI:15378"/>
        <dbReference type="ChEBI" id="CHEBI:29123"/>
        <dbReference type="ChEBI" id="CHEBI:43474"/>
        <dbReference type="ChEBI" id="CHEBI:57783"/>
        <dbReference type="ChEBI" id="CHEBI:57936"/>
        <dbReference type="ChEBI" id="CHEBI:58349"/>
        <dbReference type="EC" id="1.2.1.38"/>
    </reaction>
</comment>
<evidence type="ECO:0000313" key="8">
    <source>
        <dbReference type="EMBL" id="TDG37083.1"/>
    </source>
</evidence>
<evidence type="ECO:0000256" key="4">
    <source>
        <dbReference type="ARBA" id="ARBA00023002"/>
    </source>
</evidence>
<dbReference type="Gene3D" id="3.30.360.10">
    <property type="entry name" value="Dihydrodipicolinate Reductase, domain 2"/>
    <property type="match status" value="1"/>
</dbReference>
<keyword evidence="1 5" id="KW-0055">Arginine biosynthesis</keyword>
<dbReference type="EMBL" id="SJCY01000002">
    <property type="protein sequence ID" value="TDG37083.1"/>
    <property type="molecule type" value="Genomic_DNA"/>
</dbReference>
<dbReference type="InterPro" id="IPR000706">
    <property type="entry name" value="AGPR_type-1"/>
</dbReference>
<comment type="caution">
    <text evidence="8">The sequence shown here is derived from an EMBL/GenBank/DDBJ whole genome shotgun (WGS) entry which is preliminary data.</text>
</comment>
<dbReference type="InterPro" id="IPR050085">
    <property type="entry name" value="AGPR"/>
</dbReference>
<dbReference type="PANTHER" id="PTHR32338:SF10">
    <property type="entry name" value="N-ACETYL-GAMMA-GLUTAMYL-PHOSPHATE REDUCTASE, CHLOROPLASTIC-RELATED"/>
    <property type="match status" value="1"/>
</dbReference>
<dbReference type="GO" id="GO:0070401">
    <property type="term" value="F:NADP+ binding"/>
    <property type="evidence" value="ECO:0007669"/>
    <property type="project" value="InterPro"/>
</dbReference>
<dbReference type="GO" id="GO:0006526">
    <property type="term" value="P:L-arginine biosynthetic process"/>
    <property type="evidence" value="ECO:0007669"/>
    <property type="project" value="UniProtKB-UniRule"/>
</dbReference>
<evidence type="ECO:0000256" key="2">
    <source>
        <dbReference type="ARBA" id="ARBA00022605"/>
    </source>
</evidence>
<evidence type="ECO:0000256" key="1">
    <source>
        <dbReference type="ARBA" id="ARBA00022571"/>
    </source>
</evidence>
<sequence length="335" mass="36643">MIKAGIIGGAGYTGGEMIRLLINHPNVEIAFVNSTSNAGNLVSDVHTDLLGDTDLKFTNEIPQDIDVLFLCVGHGDARKFLEAHPVNENIKIIDLSQDFRLAGNRNSKILNRNFIYGLPELNREEIKLAKNIANPGCFATCIELGLLPLAKAGLIKSEVHINATTGSTGAGQGLSTTSHFSWRNNNLSIYKAFEHQHLNEIGESLAKASVKKSPLGDLGAGVVLNFIPQRGAFPRGILASMYLACDLTLEEAQKLYEDFYKDHVFTHVSRKNIDLKQVVNTNKALVHLEKHGRKLFIISMIDNLLKGASGQAVQNMNLMFGLEENAGLRLKAIGF</sequence>
<dbReference type="UniPathway" id="UPA00068">
    <property type="reaction ID" value="UER00108"/>
</dbReference>
<dbReference type="EC" id="1.2.1.38" evidence="5"/>
<dbReference type="Pfam" id="PF01118">
    <property type="entry name" value="Semialdhyde_dh"/>
    <property type="match status" value="1"/>
</dbReference>
<dbReference type="GO" id="GO:0051287">
    <property type="term" value="F:NAD binding"/>
    <property type="evidence" value="ECO:0007669"/>
    <property type="project" value="InterPro"/>
</dbReference>
<protein>
    <recommendedName>
        <fullName evidence="5">N-acetyl-gamma-glutamyl-phosphate reductase</fullName>
        <shortName evidence="5">AGPR</shortName>
        <ecNumber evidence="5">1.2.1.38</ecNumber>
    </recommendedName>
    <alternativeName>
        <fullName evidence="5">N-acetyl-glutamate semialdehyde dehydrogenase</fullName>
        <shortName evidence="5">NAGSA dehydrogenase</shortName>
    </alternativeName>
</protein>
<evidence type="ECO:0000256" key="3">
    <source>
        <dbReference type="ARBA" id="ARBA00022857"/>
    </source>
</evidence>
<comment type="pathway">
    <text evidence="5">Amino-acid biosynthesis; L-arginine biosynthesis; N(2)-acetyl-L-ornithine from L-glutamate: step 3/4.</text>
</comment>
<evidence type="ECO:0000256" key="6">
    <source>
        <dbReference type="PROSITE-ProRule" id="PRU10010"/>
    </source>
</evidence>
<dbReference type="GO" id="GO:0005737">
    <property type="term" value="C:cytoplasm"/>
    <property type="evidence" value="ECO:0007669"/>
    <property type="project" value="UniProtKB-SubCell"/>
</dbReference>
<dbReference type="PANTHER" id="PTHR32338">
    <property type="entry name" value="N-ACETYL-GAMMA-GLUTAMYL-PHOSPHATE REDUCTASE, CHLOROPLASTIC-RELATED-RELATED"/>
    <property type="match status" value="1"/>
</dbReference>
<name>A0A4V3A0C6_9SPHI</name>
<comment type="similarity">
    <text evidence="5">Belongs to the NAGSA dehydrogenase family. Type 1 subfamily.</text>
</comment>
<dbReference type="RefSeq" id="WP_133261175.1">
    <property type="nucleotide sequence ID" value="NZ_SJCY01000002.1"/>
</dbReference>
<keyword evidence="3 5" id="KW-0521">NADP</keyword>
<evidence type="ECO:0000313" key="9">
    <source>
        <dbReference type="Proteomes" id="UP000295668"/>
    </source>
</evidence>
<keyword evidence="4 5" id="KW-0560">Oxidoreductase</keyword>
<feature type="active site" evidence="5 6">
    <location>
        <position position="137"/>
    </location>
</feature>
<dbReference type="InterPro" id="IPR000534">
    <property type="entry name" value="Semialdehyde_DH_NAD-bd"/>
</dbReference>
<comment type="function">
    <text evidence="5">Catalyzes the NADPH-dependent reduction of N-acetyl-5-glutamyl phosphate to yield N-acetyl-L-glutamate 5-semialdehyde.</text>
</comment>
<dbReference type="SUPFAM" id="SSF51735">
    <property type="entry name" value="NAD(P)-binding Rossmann-fold domains"/>
    <property type="match status" value="1"/>
</dbReference>
<reference evidence="8 9" key="1">
    <citation type="submission" date="2019-02" db="EMBL/GenBank/DDBJ databases">
        <title>Pedobacter sp. nov., a novel speices isolated from soil of pinguins habitat in Antarcitica.</title>
        <authorList>
            <person name="He R.-H."/>
        </authorList>
    </citation>
    <scope>NUCLEOTIDE SEQUENCE [LARGE SCALE GENOMIC DNA]</scope>
    <source>
        <strain evidence="8 9">E01020</strain>
    </source>
</reference>
<dbReference type="Gene3D" id="3.40.50.720">
    <property type="entry name" value="NAD(P)-binding Rossmann-like Domain"/>
    <property type="match status" value="1"/>
</dbReference>
<dbReference type="PROSITE" id="PS01224">
    <property type="entry name" value="ARGC"/>
    <property type="match status" value="1"/>
</dbReference>
<keyword evidence="9" id="KW-1185">Reference proteome</keyword>
<gene>
    <name evidence="5" type="primary">argC</name>
    <name evidence="8" type="ORF">EZJ43_02885</name>
</gene>
<dbReference type="GO" id="GO:0003942">
    <property type="term" value="F:N-acetyl-gamma-glutamyl-phosphate reductase activity"/>
    <property type="evidence" value="ECO:0007669"/>
    <property type="project" value="UniProtKB-UniRule"/>
</dbReference>
<comment type="subcellular location">
    <subcellularLocation>
        <location evidence="5">Cytoplasm</location>
    </subcellularLocation>
</comment>
<dbReference type="CDD" id="cd23934">
    <property type="entry name" value="AGPR_1_C"/>
    <property type="match status" value="1"/>
</dbReference>
<keyword evidence="2 5" id="KW-0028">Amino-acid biosynthesis</keyword>
<accession>A0A4V3A0C6</accession>
<feature type="domain" description="Semialdehyde dehydrogenase NAD-binding" evidence="7">
    <location>
        <begin position="3"/>
        <end position="129"/>
    </location>
</feature>
<dbReference type="InterPro" id="IPR036291">
    <property type="entry name" value="NAD(P)-bd_dom_sf"/>
</dbReference>
<organism evidence="8 9">
    <name type="scientific">Pedobacter changchengzhani</name>
    <dbReference type="NCBI Taxonomy" id="2529274"/>
    <lineage>
        <taxon>Bacteria</taxon>
        <taxon>Pseudomonadati</taxon>
        <taxon>Bacteroidota</taxon>
        <taxon>Sphingobacteriia</taxon>
        <taxon>Sphingobacteriales</taxon>
        <taxon>Sphingobacteriaceae</taxon>
        <taxon>Pedobacter</taxon>
    </lineage>
</organism>
<dbReference type="Proteomes" id="UP000295668">
    <property type="component" value="Unassembled WGS sequence"/>
</dbReference>
<dbReference type="HAMAP" id="MF_00150">
    <property type="entry name" value="ArgC_type1"/>
    <property type="match status" value="1"/>
</dbReference>
<dbReference type="SUPFAM" id="SSF55347">
    <property type="entry name" value="Glyceraldehyde-3-phosphate dehydrogenase-like, C-terminal domain"/>
    <property type="match status" value="1"/>
</dbReference>
<dbReference type="Pfam" id="PF22698">
    <property type="entry name" value="Semialdhyde_dhC_1"/>
    <property type="match status" value="1"/>
</dbReference>
<dbReference type="CDD" id="cd17895">
    <property type="entry name" value="AGPR_1_N"/>
    <property type="match status" value="1"/>
</dbReference>
<dbReference type="NCBIfam" id="TIGR01850">
    <property type="entry name" value="argC"/>
    <property type="match status" value="1"/>
</dbReference>
<dbReference type="SMART" id="SM00859">
    <property type="entry name" value="Semialdhyde_dh"/>
    <property type="match status" value="1"/>
</dbReference>
<proteinExistence type="inferred from homology"/>
<dbReference type="InterPro" id="IPR023013">
    <property type="entry name" value="AGPR_AS"/>
</dbReference>
<evidence type="ECO:0000256" key="5">
    <source>
        <dbReference type="HAMAP-Rule" id="MF_00150"/>
    </source>
</evidence>
<evidence type="ECO:0000259" key="7">
    <source>
        <dbReference type="SMART" id="SM00859"/>
    </source>
</evidence>